<dbReference type="Proteomes" id="UP000824120">
    <property type="component" value="Chromosome 2"/>
</dbReference>
<organism evidence="1 2">
    <name type="scientific">Solanum commersonii</name>
    <name type="common">Commerson's wild potato</name>
    <name type="synonym">Commerson's nightshade</name>
    <dbReference type="NCBI Taxonomy" id="4109"/>
    <lineage>
        <taxon>Eukaryota</taxon>
        <taxon>Viridiplantae</taxon>
        <taxon>Streptophyta</taxon>
        <taxon>Embryophyta</taxon>
        <taxon>Tracheophyta</taxon>
        <taxon>Spermatophyta</taxon>
        <taxon>Magnoliopsida</taxon>
        <taxon>eudicotyledons</taxon>
        <taxon>Gunneridae</taxon>
        <taxon>Pentapetalae</taxon>
        <taxon>asterids</taxon>
        <taxon>lamiids</taxon>
        <taxon>Solanales</taxon>
        <taxon>Solanaceae</taxon>
        <taxon>Solanoideae</taxon>
        <taxon>Solaneae</taxon>
        <taxon>Solanum</taxon>
    </lineage>
</organism>
<dbReference type="OrthoDB" id="2012664at2759"/>
<comment type="caution">
    <text evidence="1">The sequence shown here is derived from an EMBL/GenBank/DDBJ whole genome shotgun (WGS) entry which is preliminary data.</text>
</comment>
<evidence type="ECO:0000313" key="1">
    <source>
        <dbReference type="EMBL" id="KAG5620117.1"/>
    </source>
</evidence>
<sequence>MLKGVFPHILRTPCAHGIVVEYDEEIHKAKKFGKTRQDKIRNDFLTLYSFYKQKKNLRTLFMSTKWNESTYSKETLGKEVARHIISPFFWNDVVQALRVGGPLIHVLRMVDGEKKPPMGYIYEAMDEGQRKY</sequence>
<proteinExistence type="predicted"/>
<name>A0A9J6A6C6_SOLCO</name>
<evidence type="ECO:0000313" key="2">
    <source>
        <dbReference type="Proteomes" id="UP000824120"/>
    </source>
</evidence>
<reference evidence="1 2" key="1">
    <citation type="submission" date="2020-09" db="EMBL/GenBank/DDBJ databases">
        <title>De no assembly of potato wild relative species, Solanum commersonii.</title>
        <authorList>
            <person name="Cho K."/>
        </authorList>
    </citation>
    <scope>NUCLEOTIDE SEQUENCE [LARGE SCALE GENOMIC DNA]</scope>
    <source>
        <strain evidence="1">LZ3.2</strain>
        <tissue evidence="1">Leaf</tissue>
    </source>
</reference>
<keyword evidence="2" id="KW-1185">Reference proteome</keyword>
<accession>A0A9J6A6C6</accession>
<dbReference type="EMBL" id="JACXVP010000002">
    <property type="protein sequence ID" value="KAG5620117.1"/>
    <property type="molecule type" value="Genomic_DNA"/>
</dbReference>
<gene>
    <name evidence="1" type="ORF">H5410_005335</name>
</gene>
<protein>
    <submittedName>
        <fullName evidence="1">Uncharacterized protein</fullName>
    </submittedName>
</protein>
<dbReference type="AlphaFoldDB" id="A0A9J6A6C6"/>